<dbReference type="InterPro" id="IPR045943">
    <property type="entry name" value="DUF6363"/>
</dbReference>
<dbReference type="PANTHER" id="PTHR14226">
    <property type="entry name" value="NEUROPATHY TARGET ESTERASE/SWISS CHEESE D.MELANOGASTER"/>
    <property type="match status" value="1"/>
</dbReference>
<organism evidence="7 8">
    <name type="scientific">Youngiibacter multivorans</name>
    <dbReference type="NCBI Taxonomy" id="937251"/>
    <lineage>
        <taxon>Bacteria</taxon>
        <taxon>Bacillati</taxon>
        <taxon>Bacillota</taxon>
        <taxon>Clostridia</taxon>
        <taxon>Eubacteriales</taxon>
        <taxon>Clostridiaceae</taxon>
        <taxon>Youngiibacter</taxon>
    </lineage>
</organism>
<feature type="short sequence motif" description="GXGXXG" evidence="4">
    <location>
        <begin position="10"/>
        <end position="15"/>
    </location>
</feature>
<keyword evidence="5" id="KW-0812">Transmembrane</keyword>
<keyword evidence="1 4" id="KW-0378">Hydrolase</keyword>
<feature type="active site" description="Nucleophile" evidence="4">
    <location>
        <position position="39"/>
    </location>
</feature>
<comment type="caution">
    <text evidence="7">The sequence shown here is derived from an EMBL/GenBank/DDBJ whole genome shotgun (WGS) entry which is preliminary data.</text>
</comment>
<keyword evidence="8" id="KW-1185">Reference proteome</keyword>
<accession>A0ABS4FZF2</accession>
<proteinExistence type="predicted"/>
<gene>
    <name evidence="7" type="ORF">J2Z34_000146</name>
</gene>
<name>A0ABS4FZF2_9CLOT</name>
<dbReference type="InterPro" id="IPR002641">
    <property type="entry name" value="PNPLA_dom"/>
</dbReference>
<evidence type="ECO:0000256" key="1">
    <source>
        <dbReference type="ARBA" id="ARBA00022801"/>
    </source>
</evidence>
<dbReference type="Gene3D" id="3.40.1090.10">
    <property type="entry name" value="Cytosolic phospholipase A2 catalytic domain"/>
    <property type="match status" value="2"/>
</dbReference>
<protein>
    <submittedName>
        <fullName evidence="7">Patatin/cPLA2 family phospholipase</fullName>
    </submittedName>
</protein>
<keyword evidence="3 4" id="KW-0443">Lipid metabolism</keyword>
<dbReference type="Pfam" id="PF01734">
    <property type="entry name" value="Patatin"/>
    <property type="match status" value="1"/>
</dbReference>
<feature type="short sequence motif" description="GXSXG" evidence="4">
    <location>
        <begin position="37"/>
        <end position="41"/>
    </location>
</feature>
<dbReference type="InterPro" id="IPR037483">
    <property type="entry name" value="YjjU-like"/>
</dbReference>
<dbReference type="InterPro" id="IPR016035">
    <property type="entry name" value="Acyl_Trfase/lysoPLipase"/>
</dbReference>
<feature type="domain" description="PNPLA" evidence="6">
    <location>
        <begin position="6"/>
        <end position="172"/>
    </location>
</feature>
<dbReference type="Pfam" id="PF19890">
    <property type="entry name" value="DUF6363"/>
    <property type="match status" value="1"/>
</dbReference>
<evidence type="ECO:0000313" key="8">
    <source>
        <dbReference type="Proteomes" id="UP001519271"/>
    </source>
</evidence>
<dbReference type="PROSITE" id="PS51635">
    <property type="entry name" value="PNPLA"/>
    <property type="match status" value="1"/>
</dbReference>
<dbReference type="Proteomes" id="UP001519271">
    <property type="component" value="Unassembled WGS sequence"/>
</dbReference>
<dbReference type="CDD" id="cd07208">
    <property type="entry name" value="Pat_hypo_Ecoli_yjju_like"/>
    <property type="match status" value="1"/>
</dbReference>
<evidence type="ECO:0000256" key="5">
    <source>
        <dbReference type="SAM" id="Phobius"/>
    </source>
</evidence>
<feature type="active site" description="Proton acceptor" evidence="4">
    <location>
        <position position="159"/>
    </location>
</feature>
<dbReference type="SUPFAM" id="SSF52151">
    <property type="entry name" value="FabD/lysophospholipase-like"/>
    <property type="match status" value="1"/>
</dbReference>
<evidence type="ECO:0000256" key="3">
    <source>
        <dbReference type="ARBA" id="ARBA00023098"/>
    </source>
</evidence>
<dbReference type="PANTHER" id="PTHR14226:SF25">
    <property type="entry name" value="PHOSPHOESTERASE"/>
    <property type="match status" value="1"/>
</dbReference>
<keyword evidence="5" id="KW-0472">Membrane</keyword>
<evidence type="ECO:0000256" key="4">
    <source>
        <dbReference type="PROSITE-ProRule" id="PRU01161"/>
    </source>
</evidence>
<dbReference type="InterPro" id="IPR050301">
    <property type="entry name" value="NTE"/>
</dbReference>
<keyword evidence="2 4" id="KW-0442">Lipid degradation</keyword>
<feature type="short sequence motif" description="DGA/G" evidence="4">
    <location>
        <begin position="159"/>
        <end position="161"/>
    </location>
</feature>
<evidence type="ECO:0000256" key="2">
    <source>
        <dbReference type="ARBA" id="ARBA00022963"/>
    </source>
</evidence>
<reference evidence="7 8" key="1">
    <citation type="submission" date="2021-03" db="EMBL/GenBank/DDBJ databases">
        <title>Genomic Encyclopedia of Type Strains, Phase IV (KMG-IV): sequencing the most valuable type-strain genomes for metagenomic binning, comparative biology and taxonomic classification.</title>
        <authorList>
            <person name="Goeker M."/>
        </authorList>
    </citation>
    <scope>NUCLEOTIDE SEQUENCE [LARGE SCALE GENOMIC DNA]</scope>
    <source>
        <strain evidence="7 8">DSM 6139</strain>
    </source>
</reference>
<feature type="transmembrane region" description="Helical" evidence="5">
    <location>
        <begin position="31"/>
        <end position="49"/>
    </location>
</feature>
<sequence>MKNMGLVLEGGGMRGLYTAGVLDYFMEKGLYFPYVIGVSAGACNAISYISRQKGRSRKINIDFVNDHRYLNYTNLLKGKGIFDMDFIFDQIPNNLIPFNYNAFNAATERLVVPATDCQSGMPVYFERDKCEDLYSAVKASSSLPFVGEMVFMEEKLLLDGGIADPIPILKAIQDGNQMNVIVLTRENNYRKEHFMVEFIAKYFYSDYTELIHAITNRHNIYNTTLEYIAELEEKGKVFVIRPKDPVKIKGIVRDINKLNELYTNGYNDAASSFEKMSLWIRRFNEE</sequence>
<keyword evidence="5" id="KW-1133">Transmembrane helix</keyword>
<evidence type="ECO:0000259" key="6">
    <source>
        <dbReference type="PROSITE" id="PS51635"/>
    </source>
</evidence>
<evidence type="ECO:0000313" key="7">
    <source>
        <dbReference type="EMBL" id="MBP1917683.1"/>
    </source>
</evidence>
<dbReference type="EMBL" id="JAGGKC010000001">
    <property type="protein sequence ID" value="MBP1917683.1"/>
    <property type="molecule type" value="Genomic_DNA"/>
</dbReference>